<keyword evidence="3" id="KW-1185">Reference proteome</keyword>
<feature type="compositionally biased region" description="Polar residues" evidence="1">
    <location>
        <begin position="187"/>
        <end position="198"/>
    </location>
</feature>
<feature type="compositionally biased region" description="Basic and acidic residues" evidence="1">
    <location>
        <begin position="122"/>
        <end position="133"/>
    </location>
</feature>
<feature type="region of interest" description="Disordered" evidence="1">
    <location>
        <begin position="1"/>
        <end position="332"/>
    </location>
</feature>
<dbReference type="EMBL" id="MU003693">
    <property type="protein sequence ID" value="KAF2815874.1"/>
    <property type="molecule type" value="Genomic_DNA"/>
</dbReference>
<dbReference type="Proteomes" id="UP000504636">
    <property type="component" value="Unplaced"/>
</dbReference>
<feature type="compositionally biased region" description="Low complexity" evidence="1">
    <location>
        <begin position="211"/>
        <end position="220"/>
    </location>
</feature>
<feature type="compositionally biased region" description="Polar residues" evidence="1">
    <location>
        <begin position="1"/>
        <end position="10"/>
    </location>
</feature>
<dbReference type="OrthoDB" id="5429993at2759"/>
<feature type="compositionally biased region" description="Polar residues" evidence="1">
    <location>
        <begin position="86"/>
        <end position="121"/>
    </location>
</feature>
<dbReference type="RefSeq" id="XP_033582838.1">
    <property type="nucleotide sequence ID" value="XM_033716446.1"/>
</dbReference>
<dbReference type="GeneID" id="54457339"/>
<protein>
    <submittedName>
        <fullName evidence="2 4">Uncharacterized protein</fullName>
    </submittedName>
</protein>
<dbReference type="AlphaFoldDB" id="A0A6A6Z6F4"/>
<reference evidence="4" key="2">
    <citation type="submission" date="2020-04" db="EMBL/GenBank/DDBJ databases">
        <authorList>
            <consortium name="NCBI Genome Project"/>
        </authorList>
    </citation>
    <scope>NUCLEOTIDE SEQUENCE</scope>
    <source>
        <strain evidence="4">CBS 304.34</strain>
    </source>
</reference>
<gene>
    <name evidence="2 4" type="ORF">BDZ99DRAFT_406258</name>
</gene>
<feature type="compositionally biased region" description="Basic and acidic residues" evidence="1">
    <location>
        <begin position="303"/>
        <end position="314"/>
    </location>
</feature>
<evidence type="ECO:0000313" key="3">
    <source>
        <dbReference type="Proteomes" id="UP000504636"/>
    </source>
</evidence>
<accession>A0A6A6Z6F4</accession>
<evidence type="ECO:0000313" key="2">
    <source>
        <dbReference type="EMBL" id="KAF2815874.1"/>
    </source>
</evidence>
<organism evidence="2">
    <name type="scientific">Mytilinidion resinicola</name>
    <dbReference type="NCBI Taxonomy" id="574789"/>
    <lineage>
        <taxon>Eukaryota</taxon>
        <taxon>Fungi</taxon>
        <taxon>Dikarya</taxon>
        <taxon>Ascomycota</taxon>
        <taxon>Pezizomycotina</taxon>
        <taxon>Dothideomycetes</taxon>
        <taxon>Pleosporomycetidae</taxon>
        <taxon>Mytilinidiales</taxon>
        <taxon>Mytilinidiaceae</taxon>
        <taxon>Mytilinidion</taxon>
    </lineage>
</organism>
<name>A0A6A6Z6F4_9PEZI</name>
<feature type="compositionally biased region" description="Polar residues" evidence="1">
    <location>
        <begin position="246"/>
        <end position="275"/>
    </location>
</feature>
<sequence>MPIQPPSSSLRLRYESGASRNGGRPTEKLAGTRPRVNKPSDPSDLDPGSKDAQSPTRLPQPSGIPQHQDQAAKRASLLPQRRETRSISLRSRSGEDTQQAEAQSRVASVNTTGLGSVSMNTARRDLSAPERAARPRPQSMYQTVPPSHGAIESKRRSQVIEAFEPGKKTAMLPPSGIGRSPSLRRPTPTTQPAKPSNRTHLRSGSAHLPSTAAANNTAAEAIKDRLREPSATLKPSSHLRKASAPVNETSSGTRTSQRIASMQTGIQRPGSTVSAVSKPERPESAGSTKTTDTEALHATFNTRRREVSKEDPSKRTRPAFSTLQQHFTPRKTGKVATSTFIHPPAPDPATNGLPFEVMRLQAELLQLHLLHESSEACSQQWRTSSKRALHKKFDEVASLRQVMRDNERQVQEHANLLALQEWTSGTSSFALAENLQLLSGPLHELPRLLDVGGRFRQHVEEFEDWVTWVKELWEQRKKGRESGRMDLSSAEGLGDEWVAENEALLRKVVAFSRDVEQLNDPTPGSSIAVMVSSCRALLDSMLQQLGMMRKVETNAVSKEREWIEQGLLGIANDISSHLVVAQDGCESWRG</sequence>
<reference evidence="4" key="3">
    <citation type="submission" date="2025-04" db="UniProtKB">
        <authorList>
            <consortium name="RefSeq"/>
        </authorList>
    </citation>
    <scope>IDENTIFICATION</scope>
    <source>
        <strain evidence="4">CBS 304.34</strain>
    </source>
</reference>
<evidence type="ECO:0000313" key="4">
    <source>
        <dbReference type="RefSeq" id="XP_033582838.1"/>
    </source>
</evidence>
<proteinExistence type="predicted"/>
<feature type="compositionally biased region" description="Polar residues" evidence="1">
    <location>
        <begin position="51"/>
        <end position="69"/>
    </location>
</feature>
<reference evidence="2 4" key="1">
    <citation type="journal article" date="2020" name="Stud. Mycol.">
        <title>101 Dothideomycetes genomes: a test case for predicting lifestyles and emergence of pathogens.</title>
        <authorList>
            <person name="Haridas S."/>
            <person name="Albert R."/>
            <person name="Binder M."/>
            <person name="Bloem J."/>
            <person name="Labutti K."/>
            <person name="Salamov A."/>
            <person name="Andreopoulos B."/>
            <person name="Baker S."/>
            <person name="Barry K."/>
            <person name="Bills G."/>
            <person name="Bluhm B."/>
            <person name="Cannon C."/>
            <person name="Castanera R."/>
            <person name="Culley D."/>
            <person name="Daum C."/>
            <person name="Ezra D."/>
            <person name="Gonzalez J."/>
            <person name="Henrissat B."/>
            <person name="Kuo A."/>
            <person name="Liang C."/>
            <person name="Lipzen A."/>
            <person name="Lutzoni F."/>
            <person name="Magnuson J."/>
            <person name="Mondo S."/>
            <person name="Nolan M."/>
            <person name="Ohm R."/>
            <person name="Pangilinan J."/>
            <person name="Park H.-J."/>
            <person name="Ramirez L."/>
            <person name="Alfaro M."/>
            <person name="Sun H."/>
            <person name="Tritt A."/>
            <person name="Yoshinaga Y."/>
            <person name="Zwiers L.-H."/>
            <person name="Turgeon B."/>
            <person name="Goodwin S."/>
            <person name="Spatafora J."/>
            <person name="Crous P."/>
            <person name="Grigoriev I."/>
        </authorList>
    </citation>
    <scope>NUCLEOTIDE SEQUENCE</scope>
    <source>
        <strain evidence="2 4">CBS 304.34</strain>
    </source>
</reference>
<evidence type="ECO:0000256" key="1">
    <source>
        <dbReference type="SAM" id="MobiDB-lite"/>
    </source>
</evidence>